<accession>A0A0N0E8Z6</accession>
<evidence type="ECO:0000313" key="1">
    <source>
        <dbReference type="EMBL" id="KPB02928.1"/>
    </source>
</evidence>
<comment type="caution">
    <text evidence="1">The sequence shown here is derived from an EMBL/GenBank/DDBJ whole genome shotgun (WGS) entry which is preliminary data.</text>
</comment>
<dbReference type="SUPFAM" id="SSF54427">
    <property type="entry name" value="NTF2-like"/>
    <property type="match status" value="1"/>
</dbReference>
<dbReference type="Gene3D" id="3.10.450.50">
    <property type="match status" value="1"/>
</dbReference>
<dbReference type="OrthoDB" id="7869025at2"/>
<dbReference type="RefSeq" id="WP_053997503.1">
    <property type="nucleotide sequence ID" value="NZ_JXMU01000001.1"/>
</dbReference>
<dbReference type="PATRIC" id="fig|1514904.3.peg.270"/>
<organism evidence="1 2">
    <name type="scientific">Ahrensia marina</name>
    <dbReference type="NCBI Taxonomy" id="1514904"/>
    <lineage>
        <taxon>Bacteria</taxon>
        <taxon>Pseudomonadati</taxon>
        <taxon>Pseudomonadota</taxon>
        <taxon>Alphaproteobacteria</taxon>
        <taxon>Hyphomicrobiales</taxon>
        <taxon>Ahrensiaceae</taxon>
        <taxon>Ahrensia</taxon>
    </lineage>
</organism>
<evidence type="ECO:0000313" key="2">
    <source>
        <dbReference type="Proteomes" id="UP000038011"/>
    </source>
</evidence>
<dbReference type="Proteomes" id="UP000038011">
    <property type="component" value="Unassembled WGS sequence"/>
</dbReference>
<dbReference type="InterPro" id="IPR032710">
    <property type="entry name" value="NTF2-like_dom_sf"/>
</dbReference>
<dbReference type="AlphaFoldDB" id="A0A0N0E8Z6"/>
<dbReference type="EMBL" id="JXMU01000001">
    <property type="protein sequence ID" value="KPB02928.1"/>
    <property type="molecule type" value="Genomic_DNA"/>
</dbReference>
<evidence type="ECO:0008006" key="3">
    <source>
        <dbReference type="Google" id="ProtNLM"/>
    </source>
</evidence>
<protein>
    <recommendedName>
        <fullName evidence="3">SnoaL-like domain-containing protein</fullName>
    </recommendedName>
</protein>
<gene>
    <name evidence="1" type="ORF">SU32_01300</name>
</gene>
<name>A0A0N0E8Z6_9HYPH</name>
<sequence length="132" mass="15056">MTDKTEAALRARIEELMQAGVSANMDKLDEIYHDDIVVMDLSIDGQLMTLEKLGFMELLQETFKDKNPEDHLWAKIHSLTVTGDRGHVLISRKIPVGGPKRMIDLSIDFVFEDGRWQVTREVNFSRPDLEAA</sequence>
<reference evidence="1 2" key="1">
    <citation type="submission" date="2015-01" db="EMBL/GenBank/DDBJ databases">
        <title>Ahrensia donghaiensis sp. nov., a novel dimethylsulphoniopropionate-cleavage bacterium isolated from seawater and emended descriptions of the genus Ahrensia and Ahrensia kielensis.</title>
        <authorList>
            <person name="Liu J."/>
        </authorList>
    </citation>
    <scope>NUCLEOTIDE SEQUENCE [LARGE SCALE GENOMIC DNA]</scope>
    <source>
        <strain evidence="1 2">LZD062</strain>
    </source>
</reference>
<proteinExistence type="predicted"/>
<dbReference type="STRING" id="1514904.SU32_01300"/>
<keyword evidence="2" id="KW-1185">Reference proteome</keyword>